<dbReference type="Proteomes" id="UP000269721">
    <property type="component" value="Unassembled WGS sequence"/>
</dbReference>
<dbReference type="InterPro" id="IPR003923">
    <property type="entry name" value="TAF10"/>
</dbReference>
<comment type="similarity">
    <text evidence="5">Belongs to the TAF10 family.</text>
</comment>
<feature type="non-terminal residue" evidence="6">
    <location>
        <position position="122"/>
    </location>
</feature>
<proteinExistence type="inferred from homology"/>
<dbReference type="PRINTS" id="PR01443">
    <property type="entry name" value="TFIID30KDSUB"/>
</dbReference>
<dbReference type="GO" id="GO:1990841">
    <property type="term" value="F:promoter-specific chromatin binding"/>
    <property type="evidence" value="ECO:0007669"/>
    <property type="project" value="TreeGrafter"/>
</dbReference>
<keyword evidence="7" id="KW-1185">Reference proteome</keyword>
<feature type="non-terminal residue" evidence="6">
    <location>
        <position position="1"/>
    </location>
</feature>
<dbReference type="GO" id="GO:0003743">
    <property type="term" value="F:translation initiation factor activity"/>
    <property type="evidence" value="ECO:0007669"/>
    <property type="project" value="UniProtKB-KW"/>
</dbReference>
<evidence type="ECO:0000256" key="3">
    <source>
        <dbReference type="ARBA" id="ARBA00023163"/>
    </source>
</evidence>
<accession>A0A4P9VWY4</accession>
<dbReference type="PIRSF" id="PIRSF017246">
    <property type="entry name" value="TFIID_TAF10"/>
    <property type="match status" value="1"/>
</dbReference>
<keyword evidence="4" id="KW-0539">Nucleus</keyword>
<dbReference type="PANTHER" id="PTHR21242:SF0">
    <property type="entry name" value="TRANSCRIPTION INITIATION FACTOR TFIID SUBUNIT 10"/>
    <property type="match status" value="1"/>
</dbReference>
<dbReference type="CDD" id="cd07982">
    <property type="entry name" value="HFD_TAF10"/>
    <property type="match status" value="1"/>
</dbReference>
<evidence type="ECO:0000256" key="2">
    <source>
        <dbReference type="ARBA" id="ARBA00023015"/>
    </source>
</evidence>
<evidence type="ECO:0000313" key="6">
    <source>
        <dbReference type="EMBL" id="RKO83375.1"/>
    </source>
</evidence>
<dbReference type="GO" id="GO:0006367">
    <property type="term" value="P:transcription initiation at RNA polymerase II promoter"/>
    <property type="evidence" value="ECO:0007669"/>
    <property type="project" value="TreeGrafter"/>
</dbReference>
<evidence type="ECO:0000256" key="4">
    <source>
        <dbReference type="ARBA" id="ARBA00023242"/>
    </source>
</evidence>
<organism evidence="6 7">
    <name type="scientific">Blyttiomyces helicus</name>
    <dbReference type="NCBI Taxonomy" id="388810"/>
    <lineage>
        <taxon>Eukaryota</taxon>
        <taxon>Fungi</taxon>
        <taxon>Fungi incertae sedis</taxon>
        <taxon>Chytridiomycota</taxon>
        <taxon>Chytridiomycota incertae sedis</taxon>
        <taxon>Chytridiomycetes</taxon>
        <taxon>Chytridiomycetes incertae sedis</taxon>
        <taxon>Blyttiomyces</taxon>
    </lineage>
</organism>
<keyword evidence="6" id="KW-0396">Initiation factor</keyword>
<name>A0A4P9VWY4_9FUNG</name>
<dbReference type="PANTHER" id="PTHR21242">
    <property type="entry name" value="TRANSCRIPTION INITIATION FACTOR TFIID SUBUNIT 10"/>
    <property type="match status" value="1"/>
</dbReference>
<comment type="subcellular location">
    <subcellularLocation>
        <location evidence="1">Nucleus</location>
    </subcellularLocation>
</comment>
<dbReference type="EMBL" id="ML001308">
    <property type="protein sequence ID" value="RKO83375.1"/>
    <property type="molecule type" value="Genomic_DNA"/>
</dbReference>
<keyword evidence="6" id="KW-0648">Protein biosynthesis</keyword>
<dbReference type="GO" id="GO:0000124">
    <property type="term" value="C:SAGA complex"/>
    <property type="evidence" value="ECO:0007669"/>
    <property type="project" value="TreeGrafter"/>
</dbReference>
<evidence type="ECO:0000256" key="1">
    <source>
        <dbReference type="ARBA" id="ARBA00004123"/>
    </source>
</evidence>
<evidence type="ECO:0000256" key="5">
    <source>
        <dbReference type="ARBA" id="ARBA00025730"/>
    </source>
</evidence>
<keyword evidence="3" id="KW-0804">Transcription</keyword>
<dbReference type="Pfam" id="PF03540">
    <property type="entry name" value="TAF10"/>
    <property type="match status" value="1"/>
</dbReference>
<gene>
    <name evidence="6" type="ORF">BDK51DRAFT_12460</name>
</gene>
<dbReference type="OrthoDB" id="154356at2759"/>
<sequence>KRARTRIDLATAKKDRGLAELLMLMDECAPVIPDAVTDYYLARSGFECDDLRIKRLLGLAAQKFIADVATDAFQYCKIRSQGTAAKDRKGNPKDRRTVLTMDDLSAALSEHGVNVKKPEYFM</sequence>
<dbReference type="GO" id="GO:0016251">
    <property type="term" value="F:RNA polymerase II general transcription initiation factor activity"/>
    <property type="evidence" value="ECO:0007669"/>
    <property type="project" value="TreeGrafter"/>
</dbReference>
<reference evidence="7" key="1">
    <citation type="journal article" date="2018" name="Nat. Microbiol.">
        <title>Leveraging single-cell genomics to expand the fungal tree of life.</title>
        <authorList>
            <person name="Ahrendt S.R."/>
            <person name="Quandt C.A."/>
            <person name="Ciobanu D."/>
            <person name="Clum A."/>
            <person name="Salamov A."/>
            <person name="Andreopoulos B."/>
            <person name="Cheng J.F."/>
            <person name="Woyke T."/>
            <person name="Pelin A."/>
            <person name="Henrissat B."/>
            <person name="Reynolds N.K."/>
            <person name="Benny G.L."/>
            <person name="Smith M.E."/>
            <person name="James T.Y."/>
            <person name="Grigoriev I.V."/>
        </authorList>
    </citation>
    <scope>NUCLEOTIDE SEQUENCE [LARGE SCALE GENOMIC DNA]</scope>
</reference>
<dbReference type="AlphaFoldDB" id="A0A4P9VWY4"/>
<keyword evidence="2" id="KW-0805">Transcription regulation</keyword>
<evidence type="ECO:0000313" key="7">
    <source>
        <dbReference type="Proteomes" id="UP000269721"/>
    </source>
</evidence>
<dbReference type="GO" id="GO:0005669">
    <property type="term" value="C:transcription factor TFIID complex"/>
    <property type="evidence" value="ECO:0007669"/>
    <property type="project" value="TreeGrafter"/>
</dbReference>
<protein>
    <submittedName>
        <fullName evidence="6">Transcription initiation factor TFIID 23-30kDa subunit-domain-containing protein</fullName>
    </submittedName>
</protein>